<name>A0AA91A539_9BACT</name>
<evidence type="ECO:0000313" key="1">
    <source>
        <dbReference type="EMBL" id="MQO10958.1"/>
    </source>
</evidence>
<reference evidence="2" key="1">
    <citation type="submission" date="2019-09" db="EMBL/GenBank/DDBJ databases">
        <title>Distinct polysaccharide growth profiles of human intestinal Prevotella copri isolates.</title>
        <authorList>
            <person name="Fehlner-Peach H."/>
            <person name="Magnabosco C."/>
            <person name="Raghavan V."/>
            <person name="Scher J.U."/>
            <person name="Tett A."/>
            <person name="Cox L.M."/>
            <person name="Gottsegen C."/>
            <person name="Watters A."/>
            <person name="Wiltshire- Gordon J.D."/>
            <person name="Segata N."/>
            <person name="Bonneau R."/>
            <person name="Littman D.R."/>
        </authorList>
    </citation>
    <scope>NUCLEOTIDE SEQUENCE [LARGE SCALE GENOMIC DNA]</scope>
    <source>
        <strain evidence="2">iA624</strain>
    </source>
</reference>
<accession>A0AA91A539</accession>
<comment type="caution">
    <text evidence="1">The sequence shown here is derived from an EMBL/GenBank/DDBJ whole genome shotgun (WGS) entry which is preliminary data.</text>
</comment>
<dbReference type="AlphaFoldDB" id="A0AA91A539"/>
<dbReference type="EMBL" id="VZBP01000187">
    <property type="protein sequence ID" value="MQO10958.1"/>
    <property type="molecule type" value="Genomic_DNA"/>
</dbReference>
<proteinExistence type="predicted"/>
<organism evidence="1 2">
    <name type="scientific">Segatella copri</name>
    <dbReference type="NCBI Taxonomy" id="165179"/>
    <lineage>
        <taxon>Bacteria</taxon>
        <taxon>Pseudomonadati</taxon>
        <taxon>Bacteroidota</taxon>
        <taxon>Bacteroidia</taxon>
        <taxon>Bacteroidales</taxon>
        <taxon>Prevotellaceae</taxon>
        <taxon>Segatella</taxon>
    </lineage>
</organism>
<dbReference type="Proteomes" id="UP000405805">
    <property type="component" value="Unassembled WGS sequence"/>
</dbReference>
<protein>
    <submittedName>
        <fullName evidence="1">Uncharacterized protein</fullName>
    </submittedName>
</protein>
<sequence length="89" mass="9994">MNQPRRKRRNAEEALAFDASYKPNNIRNMKEEILEAIYGTVERLEQKVDELSASPKNAGAETVLSPASVDKSKLEKAILSVLYKNSVET</sequence>
<gene>
    <name evidence="1" type="ORF">F7D57_14835</name>
</gene>
<evidence type="ECO:0000313" key="2">
    <source>
        <dbReference type="Proteomes" id="UP000405805"/>
    </source>
</evidence>